<dbReference type="AlphaFoldDB" id="A0A839F899"/>
<dbReference type="SUPFAM" id="SSF69255">
    <property type="entry name" value="gp5 N-terminal domain-like"/>
    <property type="match status" value="1"/>
</dbReference>
<reference evidence="2 3" key="1">
    <citation type="submission" date="2020-07" db="EMBL/GenBank/DDBJ databases">
        <title>Genomic Encyclopedia of Type Strains, Phase IV (KMG-V): Genome sequencing to study the core and pangenomes of soil and plant-associated prokaryotes.</title>
        <authorList>
            <person name="Whitman W."/>
        </authorList>
    </citation>
    <scope>NUCLEOTIDE SEQUENCE [LARGE SCALE GENOMIC DNA]</scope>
    <source>
        <strain evidence="2 3">RH2WT43</strain>
    </source>
</reference>
<dbReference type="EMBL" id="JACGXL010000009">
    <property type="protein sequence ID" value="MBA8889959.1"/>
    <property type="molecule type" value="Genomic_DNA"/>
</dbReference>
<dbReference type="RefSeq" id="WP_182532993.1">
    <property type="nucleotide sequence ID" value="NZ_JACGXL010000009.1"/>
</dbReference>
<accession>A0A839F899</accession>
<organism evidence="2 3">
    <name type="scientific">Dokdonella fugitiva</name>
    <dbReference type="NCBI Taxonomy" id="328517"/>
    <lineage>
        <taxon>Bacteria</taxon>
        <taxon>Pseudomonadati</taxon>
        <taxon>Pseudomonadota</taxon>
        <taxon>Gammaproteobacteria</taxon>
        <taxon>Lysobacterales</taxon>
        <taxon>Rhodanobacteraceae</taxon>
        <taxon>Dokdonella</taxon>
    </lineage>
</organism>
<evidence type="ECO:0000313" key="2">
    <source>
        <dbReference type="EMBL" id="MBA8889959.1"/>
    </source>
</evidence>
<gene>
    <name evidence="2" type="ORF">FHW12_004206</name>
</gene>
<protein>
    <recommendedName>
        <fullName evidence="1">Gp5/Type VI secretion system Vgr protein OB-fold domain-containing protein</fullName>
    </recommendedName>
</protein>
<name>A0A839F899_9GAMM</name>
<proteinExistence type="predicted"/>
<dbReference type="Pfam" id="PF04717">
    <property type="entry name" value="Phage_base_V"/>
    <property type="match status" value="1"/>
</dbReference>
<dbReference type="Gene3D" id="2.40.50.230">
    <property type="entry name" value="Gp5 N-terminal domain"/>
    <property type="match status" value="1"/>
</dbReference>
<sequence>MAKRKTMQDLGYVEDMSGMFSPPSPDDDDAGSRSGVRHYYGKYRGTVLQNVDPMRSGRLQVQVPDVYGPNFSTWALPCLPSGGMLTGMYVAPPIGAGVWVEFEQGDPDYPIWVGCWWGSLAETPNQAKITTPGVPVITLESLGQKAIVISDTPVPPLLPQGGILLSAGPQTFIAVGPAGINIQSPLTSLNLTLPPGAGVVNVNNGALLVK</sequence>
<comment type="caution">
    <text evidence="2">The sequence shown here is derived from an EMBL/GenBank/DDBJ whole genome shotgun (WGS) entry which is preliminary data.</text>
</comment>
<evidence type="ECO:0000313" key="3">
    <source>
        <dbReference type="Proteomes" id="UP000550401"/>
    </source>
</evidence>
<dbReference type="InterPro" id="IPR006531">
    <property type="entry name" value="Gp5/Vgr_OB"/>
</dbReference>
<evidence type="ECO:0000259" key="1">
    <source>
        <dbReference type="Pfam" id="PF04717"/>
    </source>
</evidence>
<feature type="domain" description="Gp5/Type VI secretion system Vgr protein OB-fold" evidence="1">
    <location>
        <begin position="43"/>
        <end position="117"/>
    </location>
</feature>
<keyword evidence="3" id="KW-1185">Reference proteome</keyword>
<dbReference type="Proteomes" id="UP000550401">
    <property type="component" value="Unassembled WGS sequence"/>
</dbReference>
<dbReference type="InterPro" id="IPR037026">
    <property type="entry name" value="Vgr_OB-fold_dom_sf"/>
</dbReference>